<keyword evidence="8" id="KW-1185">Reference proteome</keyword>
<comment type="cofactor">
    <cofactor evidence="1">
        <name>Zn(2+)</name>
        <dbReference type="ChEBI" id="CHEBI:29105"/>
    </cofactor>
</comment>
<keyword evidence="3" id="KW-0378">Hydrolase</keyword>
<dbReference type="Gene3D" id="3.60.15.10">
    <property type="entry name" value="Ribonuclease Z/Hydroxyacylglutathione hydrolase-like"/>
    <property type="match status" value="1"/>
</dbReference>
<dbReference type="SUPFAM" id="SSF56281">
    <property type="entry name" value="Metallo-hydrolase/oxidoreductase"/>
    <property type="match status" value="1"/>
</dbReference>
<dbReference type="CDD" id="cd06262">
    <property type="entry name" value="metallo-hydrolase-like_MBL-fold"/>
    <property type="match status" value="1"/>
</dbReference>
<dbReference type="Pfam" id="PF00753">
    <property type="entry name" value="Lactamase_B"/>
    <property type="match status" value="1"/>
</dbReference>
<comment type="caution">
    <text evidence="7">The sequence shown here is derived from an EMBL/GenBank/DDBJ whole genome shotgun (WGS) entry which is preliminary data.</text>
</comment>
<name>A0ABT7V9N8_9ACTN</name>
<sequence>MSDTNLEAAPLDLTPRGSLAIEYVVNGPVETNTYFVISGGEALVIDPAWEGERLVEEFSRRHPDVRLAGIACTHGHADHVGGVAGVRRALGEDLPFALAEEDVPMIRSNIEHQRINWGIDTEDPGEPNRLLAEGDVVSVGDVRLQVLSTPGHTPGGVVLFAETREGPVAFVGDTLFPGSHGRVDLEGGDWLAIMRSLAKLGTLLPPETQVFVGHGSGTTIAQELEGNPFMQRALLDQRRREGRMRRDSEEPASAMPRREMCPTGTHSAGMTLGAAW</sequence>
<evidence type="ECO:0000259" key="6">
    <source>
        <dbReference type="SMART" id="SM00849"/>
    </source>
</evidence>
<proteinExistence type="predicted"/>
<feature type="region of interest" description="Disordered" evidence="5">
    <location>
        <begin position="238"/>
        <end position="276"/>
    </location>
</feature>
<accession>A0ABT7V9N8</accession>
<keyword evidence="2" id="KW-0479">Metal-binding</keyword>
<dbReference type="RefSeq" id="WP_289545245.1">
    <property type="nucleotide sequence ID" value="NZ_JAUDDZ010000008.1"/>
</dbReference>
<dbReference type="PANTHER" id="PTHR46233:SF3">
    <property type="entry name" value="HYDROXYACYLGLUTATHIONE HYDROLASE GLOC"/>
    <property type="match status" value="1"/>
</dbReference>
<dbReference type="Proteomes" id="UP001529421">
    <property type="component" value="Unassembled WGS sequence"/>
</dbReference>
<feature type="domain" description="Metallo-beta-lactamase" evidence="6">
    <location>
        <begin position="30"/>
        <end position="214"/>
    </location>
</feature>
<evidence type="ECO:0000256" key="4">
    <source>
        <dbReference type="ARBA" id="ARBA00022833"/>
    </source>
</evidence>
<organism evidence="7 8">
    <name type="scientific">Enorma phocaeensis</name>
    <dbReference type="NCBI Taxonomy" id="1871019"/>
    <lineage>
        <taxon>Bacteria</taxon>
        <taxon>Bacillati</taxon>
        <taxon>Actinomycetota</taxon>
        <taxon>Coriobacteriia</taxon>
        <taxon>Coriobacteriales</taxon>
        <taxon>Coriobacteriaceae</taxon>
        <taxon>Enorma</taxon>
    </lineage>
</organism>
<evidence type="ECO:0000256" key="3">
    <source>
        <dbReference type="ARBA" id="ARBA00022801"/>
    </source>
</evidence>
<dbReference type="SMART" id="SM00849">
    <property type="entry name" value="Lactamase_B"/>
    <property type="match status" value="1"/>
</dbReference>
<dbReference type="InterPro" id="IPR036866">
    <property type="entry name" value="RibonucZ/Hydroxyglut_hydro"/>
</dbReference>
<dbReference type="EMBL" id="JAUDDZ010000008">
    <property type="protein sequence ID" value="MDM8275223.1"/>
    <property type="molecule type" value="Genomic_DNA"/>
</dbReference>
<dbReference type="PANTHER" id="PTHR46233">
    <property type="entry name" value="HYDROXYACYLGLUTATHIONE HYDROLASE GLOC"/>
    <property type="match status" value="1"/>
</dbReference>
<evidence type="ECO:0000313" key="8">
    <source>
        <dbReference type="Proteomes" id="UP001529421"/>
    </source>
</evidence>
<protein>
    <submittedName>
        <fullName evidence="7">MBL fold metallo-hydrolase</fullName>
    </submittedName>
</protein>
<evidence type="ECO:0000256" key="2">
    <source>
        <dbReference type="ARBA" id="ARBA00022723"/>
    </source>
</evidence>
<evidence type="ECO:0000313" key="7">
    <source>
        <dbReference type="EMBL" id="MDM8275223.1"/>
    </source>
</evidence>
<feature type="compositionally biased region" description="Basic and acidic residues" evidence="5">
    <location>
        <begin position="238"/>
        <end position="249"/>
    </location>
</feature>
<evidence type="ECO:0000256" key="5">
    <source>
        <dbReference type="SAM" id="MobiDB-lite"/>
    </source>
</evidence>
<dbReference type="InterPro" id="IPR051453">
    <property type="entry name" value="MBL_Glyoxalase_II"/>
</dbReference>
<gene>
    <name evidence="7" type="ORF">QUW28_06920</name>
</gene>
<reference evidence="8" key="1">
    <citation type="submission" date="2023-06" db="EMBL/GenBank/DDBJ databases">
        <title>Identification and characterization of horizontal gene transfer across gut microbiota members of farm animals based on homology search.</title>
        <authorList>
            <person name="Zeman M."/>
            <person name="Kubasova T."/>
            <person name="Jahodarova E."/>
            <person name="Nykrynova M."/>
            <person name="Rychlik I."/>
        </authorList>
    </citation>
    <scope>NUCLEOTIDE SEQUENCE [LARGE SCALE GENOMIC DNA]</scope>
    <source>
        <strain evidence="8">154_Feed</strain>
    </source>
</reference>
<dbReference type="InterPro" id="IPR001279">
    <property type="entry name" value="Metallo-B-lactamas"/>
</dbReference>
<keyword evidence="4" id="KW-0862">Zinc</keyword>
<evidence type="ECO:0000256" key="1">
    <source>
        <dbReference type="ARBA" id="ARBA00001947"/>
    </source>
</evidence>